<dbReference type="EMBL" id="CP059250">
    <property type="protein sequence ID" value="QLL33152.1"/>
    <property type="molecule type" value="Genomic_DNA"/>
</dbReference>
<feature type="domain" description="Sec23/Sec24 trunk" evidence="11">
    <location>
        <begin position="285"/>
        <end position="522"/>
    </location>
</feature>
<dbReference type="GO" id="GO:0000149">
    <property type="term" value="F:SNARE binding"/>
    <property type="evidence" value="ECO:0007669"/>
    <property type="project" value="TreeGrafter"/>
</dbReference>
<evidence type="ECO:0000256" key="5">
    <source>
        <dbReference type="ARBA" id="ARBA00022490"/>
    </source>
</evidence>
<organism evidence="14 15">
    <name type="scientific">Torulaspora globosa</name>
    <dbReference type="NCBI Taxonomy" id="48254"/>
    <lineage>
        <taxon>Eukaryota</taxon>
        <taxon>Fungi</taxon>
        <taxon>Dikarya</taxon>
        <taxon>Ascomycota</taxon>
        <taxon>Saccharomycotina</taxon>
        <taxon>Saccharomycetes</taxon>
        <taxon>Saccharomycetales</taxon>
        <taxon>Saccharomycetaceae</taxon>
        <taxon>Torulaspora</taxon>
    </lineage>
</organism>
<dbReference type="Proteomes" id="UP000515788">
    <property type="component" value="Chromosome 5"/>
</dbReference>
<dbReference type="Pfam" id="PF08033">
    <property type="entry name" value="Sec23_BS"/>
    <property type="match status" value="1"/>
</dbReference>
<evidence type="ECO:0000259" key="12">
    <source>
        <dbReference type="Pfam" id="PF04815"/>
    </source>
</evidence>
<feature type="domain" description="Gelsolin-like" evidence="9">
    <location>
        <begin position="760"/>
        <end position="796"/>
    </location>
</feature>
<dbReference type="SUPFAM" id="SSF81811">
    <property type="entry name" value="Helical domain of Sec23/24"/>
    <property type="match status" value="1"/>
</dbReference>
<evidence type="ECO:0000256" key="7">
    <source>
        <dbReference type="ARBA" id="ARBA00023034"/>
    </source>
</evidence>
<gene>
    <name evidence="14" type="ORF">HG536_0E00620</name>
</gene>
<proteinExistence type="inferred from homology"/>
<protein>
    <recommendedName>
        <fullName evidence="16">SED5-binding protein 3</fullName>
    </recommendedName>
</protein>
<dbReference type="InterPro" id="IPR036180">
    <property type="entry name" value="Gelsolin-like_dom_sf"/>
</dbReference>
<evidence type="ECO:0000256" key="8">
    <source>
        <dbReference type="SAM" id="MobiDB-lite"/>
    </source>
</evidence>
<dbReference type="Gene3D" id="3.40.20.10">
    <property type="entry name" value="Severin"/>
    <property type="match status" value="1"/>
</dbReference>
<feature type="region of interest" description="Disordered" evidence="8">
    <location>
        <begin position="1"/>
        <end position="114"/>
    </location>
</feature>
<dbReference type="GO" id="GO:0008270">
    <property type="term" value="F:zinc ion binding"/>
    <property type="evidence" value="ECO:0007669"/>
    <property type="project" value="InterPro"/>
</dbReference>
<dbReference type="InterPro" id="IPR050550">
    <property type="entry name" value="SEC23_SEC24_subfamily"/>
</dbReference>
<accession>A0A7G3ZI16</accession>
<evidence type="ECO:0000259" key="10">
    <source>
        <dbReference type="Pfam" id="PF04810"/>
    </source>
</evidence>
<dbReference type="InterPro" id="IPR012990">
    <property type="entry name" value="Beta-sandwich_Sec23_24"/>
</dbReference>
<evidence type="ECO:0000313" key="14">
    <source>
        <dbReference type="EMBL" id="QLL33152.1"/>
    </source>
</evidence>
<dbReference type="OrthoDB" id="49016at2759"/>
<dbReference type="InterPro" id="IPR029006">
    <property type="entry name" value="ADF-H/Gelsolin-like_dom_sf"/>
</dbReference>
<dbReference type="GO" id="GO:0006886">
    <property type="term" value="P:intracellular protein transport"/>
    <property type="evidence" value="ECO:0007669"/>
    <property type="project" value="InterPro"/>
</dbReference>
<dbReference type="InterPro" id="IPR006900">
    <property type="entry name" value="Sec23/24_helical_dom"/>
</dbReference>
<dbReference type="InterPro" id="IPR006895">
    <property type="entry name" value="Znf_Sec23_Sec24"/>
</dbReference>
<evidence type="ECO:0000259" key="11">
    <source>
        <dbReference type="Pfam" id="PF04811"/>
    </source>
</evidence>
<evidence type="ECO:0000313" key="15">
    <source>
        <dbReference type="Proteomes" id="UP000515788"/>
    </source>
</evidence>
<dbReference type="KEGG" id="tgb:HG536_0E00620"/>
<sequence>MEQDGLSREISNLSLNQSGQQSGSRKSRRPNRAYHNLATGVSAPATPFATQSPGPDGRLSNNEGQTFSPMGMPQASVSTPGLLAASQSMMGQQQPGLQPQHGSPEPDAHVSSSHLVAAQRWEDQIRYLTRTYDTARDSVPPLPTTQFYGADHGVCDPRFMSLSMNCVPADERLRSATKLPLGLTVQPFARIIPEETVPVVDNSKDQGPLRCRRCRAYVNPGFRMGYDSTALCNICEVKTQVPIDTYPPMAVDPHGAVNGANPELVRGCVDFLVPDVYNAIQGEKPLPLHYVFLVDISLLANENGSSIAVVEGVKTCIEHISDFQPNCKVAIMAFDSRIRFFNLSPTLETAQEYIIGDLNDVFLPFCEGLFVNPQESARIIDDTLKKIMSYISMGKLYHVVQNCYGSALQAAKLALDTVTKGQGGKIICSLNSMPTVGNGNLTLRKDDATKKHMRCDNEFYTKLGHEFARSYISLDLFLTTSVFIDMVTVGYPVEATCGTLKYYPNFTQDRDEFVLVNDMLQHVSSIVGYQALLKVRSSTDLSIYQYYLESAGNTNRDPMLPVLTTDTTVDVLLKLDQKLKVGNTVSFQAALLYTDIDGNRKVRSINSNAKVSGNIREVFQFVDQNVAMRIMIKDVISSLGDCDFNAIRKTIDNKMVDILTQYKALAGVSLSTQLVLPDALKTLPTFMLAFEKSPLMAPNIHSTRGNDRCYDLYHFKTLNSAQLSYKLYPQIVPLHVLLDETDLTFYDTAEKLLQVSSSSVENLTVRNAHASITNGGCYLIFQGEKVYLWFNENTNRMLLLDLLQVDEDIPVGQVSLFGASLPQVPTQVNEKAHALIRNWCQLTNRSTLPIELLRPNVDQYYSSVMGQILCEDKSVSKIESNDNYLVQLHRLIQEKLKKEDYVKINHSSASQNGNAAQEDMHQKFVQF</sequence>
<dbReference type="RefSeq" id="XP_037139826.1">
    <property type="nucleotide sequence ID" value="XM_037283930.1"/>
</dbReference>
<dbReference type="SUPFAM" id="SSF82754">
    <property type="entry name" value="C-terminal, gelsolin-like domain of Sec23/24"/>
    <property type="match status" value="1"/>
</dbReference>
<evidence type="ECO:0000259" key="13">
    <source>
        <dbReference type="Pfam" id="PF08033"/>
    </source>
</evidence>
<feature type="compositionally biased region" description="Low complexity" evidence="8">
    <location>
        <begin position="11"/>
        <end position="24"/>
    </location>
</feature>
<keyword evidence="6" id="KW-0653">Protein transport</keyword>
<dbReference type="Gene3D" id="2.60.40.1670">
    <property type="entry name" value="beta-sandwich domain of Sec23/24"/>
    <property type="match status" value="1"/>
</dbReference>
<evidence type="ECO:0000256" key="3">
    <source>
        <dbReference type="ARBA" id="ARBA00008334"/>
    </source>
</evidence>
<keyword evidence="5" id="KW-0963">Cytoplasm</keyword>
<dbReference type="InterPro" id="IPR007123">
    <property type="entry name" value="Gelsolin-like_dom"/>
</dbReference>
<dbReference type="Pfam" id="PF04811">
    <property type="entry name" value="Sec23_trunk"/>
    <property type="match status" value="1"/>
</dbReference>
<reference evidence="14 15" key="1">
    <citation type="submission" date="2020-06" db="EMBL/GenBank/DDBJ databases">
        <title>The yeast mating-type switching endonuclease HO is a domesticated member of an unorthodox homing genetic element family.</title>
        <authorList>
            <person name="Coughlan A.Y."/>
            <person name="Lombardi L."/>
            <person name="Braun-Galleani S."/>
            <person name="Martos A.R."/>
            <person name="Galeote V."/>
            <person name="Bigey F."/>
            <person name="Dequin S."/>
            <person name="Byrne K.P."/>
            <person name="Wolfe K.H."/>
        </authorList>
    </citation>
    <scope>NUCLEOTIDE SEQUENCE [LARGE SCALE GENOMIC DNA]</scope>
    <source>
        <strain evidence="14 15">CBS764</strain>
    </source>
</reference>
<feature type="domain" description="Sec23/Sec24 helical" evidence="12">
    <location>
        <begin position="623"/>
        <end position="724"/>
    </location>
</feature>
<keyword evidence="7" id="KW-0333">Golgi apparatus</keyword>
<feature type="compositionally biased region" description="Polar residues" evidence="8">
    <location>
        <begin position="48"/>
        <end position="68"/>
    </location>
</feature>
<dbReference type="GO" id="GO:0070971">
    <property type="term" value="C:endoplasmic reticulum exit site"/>
    <property type="evidence" value="ECO:0007669"/>
    <property type="project" value="TreeGrafter"/>
</dbReference>
<dbReference type="Gene3D" id="2.30.30.380">
    <property type="entry name" value="Zn-finger domain of Sec23/24"/>
    <property type="match status" value="1"/>
</dbReference>
<evidence type="ECO:0000256" key="1">
    <source>
        <dbReference type="ARBA" id="ARBA00004394"/>
    </source>
</evidence>
<dbReference type="PANTHER" id="PTHR13803:SF4">
    <property type="entry name" value="SECRETORY 24CD, ISOFORM C"/>
    <property type="match status" value="1"/>
</dbReference>
<dbReference type="InterPro" id="IPR036174">
    <property type="entry name" value="Znf_Sec23_Sec24_sf"/>
</dbReference>
<comment type="similarity">
    <text evidence="3">Belongs to the SEC23/SEC24 family. SEC24 subfamily.</text>
</comment>
<evidence type="ECO:0000259" key="9">
    <source>
        <dbReference type="Pfam" id="PF00626"/>
    </source>
</evidence>
<dbReference type="InterPro" id="IPR036175">
    <property type="entry name" value="Sec23/24_helical_dom_sf"/>
</dbReference>
<dbReference type="Pfam" id="PF04810">
    <property type="entry name" value="zf-Sec23_Sec24"/>
    <property type="match status" value="1"/>
</dbReference>
<feature type="domain" description="Sec23/Sec24 beta-sandwich" evidence="13">
    <location>
        <begin position="528"/>
        <end position="611"/>
    </location>
</feature>
<comment type="subcellular location">
    <subcellularLocation>
        <location evidence="2">Cytoplasm</location>
    </subcellularLocation>
    <subcellularLocation>
        <location evidence="1">Golgi apparatus membrane</location>
    </subcellularLocation>
</comment>
<evidence type="ECO:0000256" key="6">
    <source>
        <dbReference type="ARBA" id="ARBA00022927"/>
    </source>
</evidence>
<dbReference type="GO" id="GO:0030127">
    <property type="term" value="C:COPII vesicle coat"/>
    <property type="evidence" value="ECO:0007669"/>
    <property type="project" value="InterPro"/>
</dbReference>
<name>A0A7G3ZI16_9SACH</name>
<dbReference type="AlphaFoldDB" id="A0A7G3ZI16"/>
<dbReference type="Gene3D" id="1.20.120.730">
    <property type="entry name" value="Sec23/Sec24 helical domain"/>
    <property type="match status" value="1"/>
</dbReference>
<evidence type="ECO:0008006" key="16">
    <source>
        <dbReference type="Google" id="ProtNLM"/>
    </source>
</evidence>
<dbReference type="Pfam" id="PF04815">
    <property type="entry name" value="Sec23_helical"/>
    <property type="match status" value="1"/>
</dbReference>
<dbReference type="InterPro" id="IPR006896">
    <property type="entry name" value="Sec23/24_trunk_dom"/>
</dbReference>
<feature type="domain" description="Zinc finger Sec23/Sec24-type" evidence="10">
    <location>
        <begin position="208"/>
        <end position="243"/>
    </location>
</feature>
<dbReference type="GeneID" id="59326348"/>
<feature type="compositionally biased region" description="Low complexity" evidence="8">
    <location>
        <begin position="83"/>
        <end position="100"/>
    </location>
</feature>
<dbReference type="Pfam" id="PF00626">
    <property type="entry name" value="Gelsolin"/>
    <property type="match status" value="1"/>
</dbReference>
<dbReference type="GO" id="GO:0090110">
    <property type="term" value="P:COPII-coated vesicle cargo loading"/>
    <property type="evidence" value="ECO:0007669"/>
    <property type="project" value="TreeGrafter"/>
</dbReference>
<dbReference type="SUPFAM" id="SSF53300">
    <property type="entry name" value="vWA-like"/>
    <property type="match status" value="1"/>
</dbReference>
<evidence type="ECO:0000256" key="4">
    <source>
        <dbReference type="ARBA" id="ARBA00022448"/>
    </source>
</evidence>
<dbReference type="InterPro" id="IPR036465">
    <property type="entry name" value="vWFA_dom_sf"/>
</dbReference>
<dbReference type="Gene3D" id="3.40.50.410">
    <property type="entry name" value="von Willebrand factor, type A domain"/>
    <property type="match status" value="1"/>
</dbReference>
<evidence type="ECO:0000256" key="2">
    <source>
        <dbReference type="ARBA" id="ARBA00004496"/>
    </source>
</evidence>
<dbReference type="SUPFAM" id="SSF81995">
    <property type="entry name" value="beta-sandwich domain of Sec23/24"/>
    <property type="match status" value="1"/>
</dbReference>
<dbReference type="PANTHER" id="PTHR13803">
    <property type="entry name" value="SEC24-RELATED PROTEIN"/>
    <property type="match status" value="1"/>
</dbReference>
<dbReference type="SUPFAM" id="SSF82919">
    <property type="entry name" value="Zn-finger domain of Sec23/24"/>
    <property type="match status" value="1"/>
</dbReference>
<keyword evidence="4" id="KW-0813">Transport</keyword>
<dbReference type="GO" id="GO:0000139">
    <property type="term" value="C:Golgi membrane"/>
    <property type="evidence" value="ECO:0007669"/>
    <property type="project" value="UniProtKB-SubCell"/>
</dbReference>
<keyword evidence="15" id="KW-1185">Reference proteome</keyword>